<dbReference type="EC" id="3.4.-.-" evidence="4"/>
<sequence length="247" mass="26405">MSGSCAQRRPAGSTSLFEPAGRLLDSGRERPGRLAIETALVTGAALAAIRGLAATSAAAFQWLLIPGILVAAALVPTWIARREFPRIGLDADHAGRALRTVCAVCLCVLPIPLLGLWIAARWHLPIPLRPVIAGQGGWPAWLLYQFLYVAVAEEVFFRGYVQANVMRLFKGRHEGGGTWQRAAVILASAGCFALAHVVVQGRAISLLTFLPGLVLAWLFLRTRSLLAPVLFHGLANVGYGIMALTLG</sequence>
<evidence type="ECO:0000313" key="4">
    <source>
        <dbReference type="EMBL" id="MDI6449678.1"/>
    </source>
</evidence>
<evidence type="ECO:0000256" key="1">
    <source>
        <dbReference type="SAM" id="MobiDB-lite"/>
    </source>
</evidence>
<feature type="transmembrane region" description="Helical" evidence="2">
    <location>
        <begin position="203"/>
        <end position="220"/>
    </location>
</feature>
<name>A0AAW6TVK0_9BACT</name>
<keyword evidence="2" id="KW-1133">Transmembrane helix</keyword>
<dbReference type="Pfam" id="PF02517">
    <property type="entry name" value="Rce1-like"/>
    <property type="match status" value="1"/>
</dbReference>
<feature type="domain" description="CAAX prenyl protease 2/Lysostaphin resistance protein A-like" evidence="3">
    <location>
        <begin position="138"/>
        <end position="237"/>
    </location>
</feature>
<evidence type="ECO:0000256" key="2">
    <source>
        <dbReference type="SAM" id="Phobius"/>
    </source>
</evidence>
<dbReference type="AlphaFoldDB" id="A0AAW6TVK0"/>
<dbReference type="InterPro" id="IPR003675">
    <property type="entry name" value="Rce1/LyrA-like_dom"/>
</dbReference>
<dbReference type="Proteomes" id="UP001431776">
    <property type="component" value="Unassembled WGS sequence"/>
</dbReference>
<keyword evidence="4" id="KW-0378">Hydrolase</keyword>
<keyword evidence="2" id="KW-0472">Membrane</keyword>
<accession>A0AAW6TVK0</accession>
<feature type="transmembrane region" description="Helical" evidence="2">
    <location>
        <begin position="59"/>
        <end position="80"/>
    </location>
</feature>
<organism evidence="4 5">
    <name type="scientific">Anaerobaca lacustris</name>
    <dbReference type="NCBI Taxonomy" id="3044600"/>
    <lineage>
        <taxon>Bacteria</taxon>
        <taxon>Pseudomonadati</taxon>
        <taxon>Planctomycetota</taxon>
        <taxon>Phycisphaerae</taxon>
        <taxon>Sedimentisphaerales</taxon>
        <taxon>Anaerobacaceae</taxon>
        <taxon>Anaerobaca</taxon>
    </lineage>
</organism>
<feature type="region of interest" description="Disordered" evidence="1">
    <location>
        <begin position="1"/>
        <end position="23"/>
    </location>
</feature>
<feature type="transmembrane region" description="Helical" evidence="2">
    <location>
        <begin position="101"/>
        <end position="120"/>
    </location>
</feature>
<reference evidence="4" key="1">
    <citation type="submission" date="2023-05" db="EMBL/GenBank/DDBJ databases">
        <title>Anaerotaeda fermentans gen. nov., sp. nov., a novel anaerobic planctomycete of the new family within the order Sedimentisphaerales isolated from Taman Peninsula, Russia.</title>
        <authorList>
            <person name="Khomyakova M.A."/>
            <person name="Merkel A.Y."/>
            <person name="Slobodkin A.I."/>
        </authorList>
    </citation>
    <scope>NUCLEOTIDE SEQUENCE</scope>
    <source>
        <strain evidence="4">M17dextr</strain>
    </source>
</reference>
<dbReference type="RefSeq" id="WP_349245086.1">
    <property type="nucleotide sequence ID" value="NZ_JASCXX010000012.1"/>
</dbReference>
<feature type="transmembrane region" description="Helical" evidence="2">
    <location>
        <begin position="34"/>
        <end position="53"/>
    </location>
</feature>
<protein>
    <submittedName>
        <fullName evidence="4">CPBP family intramembrane metalloprotease</fullName>
        <ecNumber evidence="4">3.4.-.-</ecNumber>
    </submittedName>
</protein>
<keyword evidence="2" id="KW-0812">Transmembrane</keyword>
<feature type="transmembrane region" description="Helical" evidence="2">
    <location>
        <begin position="225"/>
        <end position="246"/>
    </location>
</feature>
<dbReference type="GO" id="GO:0008237">
    <property type="term" value="F:metallopeptidase activity"/>
    <property type="evidence" value="ECO:0007669"/>
    <property type="project" value="UniProtKB-KW"/>
</dbReference>
<feature type="transmembrane region" description="Helical" evidence="2">
    <location>
        <begin position="140"/>
        <end position="157"/>
    </location>
</feature>
<keyword evidence="4" id="KW-0645">Protease</keyword>
<keyword evidence="4" id="KW-0482">Metalloprotease</keyword>
<evidence type="ECO:0000259" key="3">
    <source>
        <dbReference type="Pfam" id="PF02517"/>
    </source>
</evidence>
<dbReference type="GO" id="GO:0004175">
    <property type="term" value="F:endopeptidase activity"/>
    <property type="evidence" value="ECO:0007669"/>
    <property type="project" value="UniProtKB-ARBA"/>
</dbReference>
<feature type="transmembrane region" description="Helical" evidence="2">
    <location>
        <begin position="178"/>
        <end position="197"/>
    </location>
</feature>
<proteinExistence type="predicted"/>
<dbReference type="GO" id="GO:0080120">
    <property type="term" value="P:CAAX-box protein maturation"/>
    <property type="evidence" value="ECO:0007669"/>
    <property type="project" value="UniProtKB-ARBA"/>
</dbReference>
<evidence type="ECO:0000313" key="5">
    <source>
        <dbReference type="Proteomes" id="UP001431776"/>
    </source>
</evidence>
<keyword evidence="5" id="KW-1185">Reference proteome</keyword>
<comment type="caution">
    <text evidence="4">The sequence shown here is derived from an EMBL/GenBank/DDBJ whole genome shotgun (WGS) entry which is preliminary data.</text>
</comment>
<dbReference type="EMBL" id="JASCXX010000012">
    <property type="protein sequence ID" value="MDI6449678.1"/>
    <property type="molecule type" value="Genomic_DNA"/>
</dbReference>
<gene>
    <name evidence="4" type="ORF">QJ522_11535</name>
</gene>